<name>A0ABY1WUH7_9GAMM</name>
<evidence type="ECO:0000256" key="1">
    <source>
        <dbReference type="SAM" id="SignalP"/>
    </source>
</evidence>
<dbReference type="PROSITE" id="PS51257">
    <property type="entry name" value="PROKAR_LIPOPROTEIN"/>
    <property type="match status" value="1"/>
</dbReference>
<evidence type="ECO:0008006" key="4">
    <source>
        <dbReference type="Google" id="ProtNLM"/>
    </source>
</evidence>
<evidence type="ECO:0000313" key="2">
    <source>
        <dbReference type="EMBL" id="TAA48278.1"/>
    </source>
</evidence>
<feature type="chain" id="PRO_5045895907" description="Right handed beta helix domain-containing protein" evidence="1">
    <location>
        <begin position="22"/>
        <end position="928"/>
    </location>
</feature>
<dbReference type="InterPro" id="IPR059226">
    <property type="entry name" value="Choice_anch_Q_dom"/>
</dbReference>
<organism evidence="2 3">
    <name type="scientific">Corallincola spongiicola</name>
    <dbReference type="NCBI Taxonomy" id="2520508"/>
    <lineage>
        <taxon>Bacteria</taxon>
        <taxon>Pseudomonadati</taxon>
        <taxon>Pseudomonadota</taxon>
        <taxon>Gammaproteobacteria</taxon>
        <taxon>Alteromonadales</taxon>
        <taxon>Psychromonadaceae</taxon>
        <taxon>Corallincola</taxon>
    </lineage>
</organism>
<gene>
    <name evidence="2" type="ORF">EXY25_03330</name>
</gene>
<dbReference type="InterPro" id="IPR011050">
    <property type="entry name" value="Pectin_lyase_fold/virulence"/>
</dbReference>
<dbReference type="Proteomes" id="UP000292544">
    <property type="component" value="Unassembled WGS sequence"/>
</dbReference>
<keyword evidence="3" id="KW-1185">Reference proteome</keyword>
<dbReference type="RefSeq" id="WP_130565701.1">
    <property type="nucleotide sequence ID" value="NZ_SHLY01000001.1"/>
</dbReference>
<keyword evidence="1" id="KW-0732">Signal</keyword>
<reference evidence="3" key="1">
    <citation type="submission" date="2019-02" db="EMBL/GenBank/DDBJ databases">
        <title>Draft genome sequence of Muricauda sp. 176CP4-71.</title>
        <authorList>
            <person name="Park J.-S."/>
        </authorList>
    </citation>
    <scope>NUCLEOTIDE SEQUENCE [LARGE SCALE GENOMIC DNA]</scope>
    <source>
        <strain evidence="3">176GS2-150</strain>
    </source>
</reference>
<evidence type="ECO:0000313" key="3">
    <source>
        <dbReference type="Proteomes" id="UP000292544"/>
    </source>
</evidence>
<sequence>MVKNHPRVVFPMLVVSTLLTACGGGGSNEVVVEPPVESNIAQFYLGSQEPAELTLPAIADFSSIIFSNPLDVAESIAPPNSLSAIQPLAPTRRQAKSSRFTENCDSGRIEIYEDLNSSGLGVVEAEFQNCTYGSAVITGKLTTKITSIADSYDLTFTDFTYTYENLRIATQNGVYVERNGVLDQSGLNSCNAVTKTTMAISTNNINEHFYLKDLQTQKRCSDQDRFEVEIGGEIYIGKHGYVNVETLTPMLVDWGSLDFHIMSGLMELSTPLGVAQIRGEQSDTDLSAKTELLIDNDGDGTFEDPIRYPSWYVTDSVLSDFNDDDNDGMWNGWETYYGLNANFDDSEADIDYDGWSNLIEFYSGTSPSSMADSPNMEINFDWYLNENDQEYYSIYLFSEESNELNLKILGKIEPAILSSVDDWSVEVKTPSYIKLENFGDNCTSIPDDQENKVLCQLGNLQGLNSRGELNVFSSSISSEFWGGFTLYAKIASPSLEYVFSFGEKIDTYVTSSIEPSSVNSHSIGYSINSVSDGFSYDLILNSGNGPYIPGHKIIVRGNLSSNDTGSEIIGLDIDPTSIDIMNCNFDAHGFECISDYYQPITLRFSSPINTGHININYELTDIYSEQTSISNSEDRIIAIGQSTDTISQAASQLPLEGGSLSIESGIYVGQLEFDRFVDLKAAEGAELWLSPDYEDYGIQSEHKFNISGFDIYTGEYGLDISGGEISNNTFHIVRPTRIQVNSDKEVDFIGNRIYQNKTDYYLASTILKVPHGSKIINNIFSAIHEDAFEVIRPADEANNGKKFEIYNNTFINVKEFLSFYKNTDSSIINNIFYNPISLSIARNNPYYNIVSDVRNNILPARFENSELDEFNTVSDVPGFDVDDDFSLLFDSIAIDSGIEENGIPLVDIDGDIRPSGMAIDIGAYEYTQ</sequence>
<dbReference type="NCBIfam" id="NF041518">
    <property type="entry name" value="choice_anch_Q"/>
    <property type="match status" value="1"/>
</dbReference>
<feature type="signal peptide" evidence="1">
    <location>
        <begin position="1"/>
        <end position="21"/>
    </location>
</feature>
<comment type="caution">
    <text evidence="2">The sequence shown here is derived from an EMBL/GenBank/DDBJ whole genome shotgun (WGS) entry which is preliminary data.</text>
</comment>
<proteinExistence type="predicted"/>
<protein>
    <recommendedName>
        <fullName evidence="4">Right handed beta helix domain-containing protein</fullName>
    </recommendedName>
</protein>
<accession>A0ABY1WUH7</accession>
<dbReference type="SUPFAM" id="SSF51126">
    <property type="entry name" value="Pectin lyase-like"/>
    <property type="match status" value="1"/>
</dbReference>
<dbReference type="EMBL" id="SHLY01000001">
    <property type="protein sequence ID" value="TAA48278.1"/>
    <property type="molecule type" value="Genomic_DNA"/>
</dbReference>